<dbReference type="InterPro" id="IPR013088">
    <property type="entry name" value="Znf_NHR/GATA"/>
</dbReference>
<feature type="domain" description="GATA-type" evidence="2">
    <location>
        <begin position="241"/>
        <end position="297"/>
    </location>
</feature>
<dbReference type="GO" id="GO:0006355">
    <property type="term" value="P:regulation of DNA-templated transcription"/>
    <property type="evidence" value="ECO:0007669"/>
    <property type="project" value="InterPro"/>
</dbReference>
<name>A0AAN8A6J7_9SACH</name>
<proteinExistence type="predicted"/>
<keyword evidence="1" id="KW-0863">Zinc-finger</keyword>
<dbReference type="Pfam" id="PF00320">
    <property type="entry name" value="GATA"/>
    <property type="match status" value="1"/>
</dbReference>
<dbReference type="SMART" id="SM00401">
    <property type="entry name" value="ZnF_GATA"/>
    <property type="match status" value="1"/>
</dbReference>
<comment type="caution">
    <text evidence="3">The sequence shown here is derived from an EMBL/GenBank/DDBJ whole genome shotgun (WGS) entry which is preliminary data.</text>
</comment>
<dbReference type="Gene3D" id="3.30.50.10">
    <property type="entry name" value="Erythroid Transcription Factor GATA-1, subunit A"/>
    <property type="match status" value="1"/>
</dbReference>
<dbReference type="Proteomes" id="UP001306508">
    <property type="component" value="Unassembled WGS sequence"/>
</dbReference>
<keyword evidence="1" id="KW-0862">Zinc</keyword>
<accession>A0AAN8A6J7</accession>
<sequence>MDEVNTSGQQVQQAQQVQKMQQQQSHKLVLPTVLIPSINSHFKHCNSYLNDKITKSSSYSYPSPQHLEFNKNSDTESEAIEFLSKIDHINNNINNVFQSLKRQNSMKWYQSYHQNNIHELNQLSQRLINVCHETKKKIMSNSSIDNKNFNHINSLTLPFTVNYKNGNKNDNYYIPKKKLETVHSVNVVTSKPNIISNQDHDINIPRVNLSTNFKLNNKMICKKKITQKVGNNFSNIKRNHEMDGKPCSHCLSVEKTPEWRSGPYGSERKICNACGLFYRKLKQKFGIEKANTIMAYRKLKCATNRRVPPDFDVPSEFMSRQQQQQEREKKHIESWYVQKNQSERSRDAKNTQLVSPVVTPVIKDSMILFNSKDSFSKKNPFAKPAESIETVSIVDN</sequence>
<evidence type="ECO:0000259" key="2">
    <source>
        <dbReference type="PROSITE" id="PS50114"/>
    </source>
</evidence>
<protein>
    <recommendedName>
        <fullName evidence="2">GATA-type domain-containing protein</fullName>
    </recommendedName>
</protein>
<dbReference type="InterPro" id="IPR000679">
    <property type="entry name" value="Znf_GATA"/>
</dbReference>
<evidence type="ECO:0000313" key="3">
    <source>
        <dbReference type="EMBL" id="KAK5773891.1"/>
    </source>
</evidence>
<dbReference type="EMBL" id="JAWIZZ010000061">
    <property type="protein sequence ID" value="KAK5773891.1"/>
    <property type="molecule type" value="Genomic_DNA"/>
</dbReference>
<dbReference type="PROSITE" id="PS00344">
    <property type="entry name" value="GATA_ZN_FINGER_1"/>
    <property type="match status" value="1"/>
</dbReference>
<dbReference type="SUPFAM" id="SSF57716">
    <property type="entry name" value="Glucocorticoid receptor-like (DNA-binding domain)"/>
    <property type="match status" value="1"/>
</dbReference>
<dbReference type="GO" id="GO:0008270">
    <property type="term" value="F:zinc ion binding"/>
    <property type="evidence" value="ECO:0007669"/>
    <property type="project" value="UniProtKB-KW"/>
</dbReference>
<evidence type="ECO:0000313" key="4">
    <source>
        <dbReference type="Proteomes" id="UP001306508"/>
    </source>
</evidence>
<keyword evidence="4" id="KW-1185">Reference proteome</keyword>
<keyword evidence="1" id="KW-0479">Metal-binding</keyword>
<dbReference type="GO" id="GO:0043565">
    <property type="term" value="F:sequence-specific DNA binding"/>
    <property type="evidence" value="ECO:0007669"/>
    <property type="project" value="InterPro"/>
</dbReference>
<dbReference type="AlphaFoldDB" id="A0AAN8A6J7"/>
<organism evidence="3 4">
    <name type="scientific">Arxiozyma heterogenica</name>
    <dbReference type="NCBI Taxonomy" id="278026"/>
    <lineage>
        <taxon>Eukaryota</taxon>
        <taxon>Fungi</taxon>
        <taxon>Dikarya</taxon>
        <taxon>Ascomycota</taxon>
        <taxon>Saccharomycotina</taxon>
        <taxon>Saccharomycetes</taxon>
        <taxon>Saccharomycetales</taxon>
        <taxon>Saccharomycetaceae</taxon>
        <taxon>Arxiozyma</taxon>
    </lineage>
</organism>
<dbReference type="PROSITE" id="PS50114">
    <property type="entry name" value="GATA_ZN_FINGER_2"/>
    <property type="match status" value="1"/>
</dbReference>
<dbReference type="CDD" id="cd00202">
    <property type="entry name" value="ZnF_GATA"/>
    <property type="match status" value="1"/>
</dbReference>
<evidence type="ECO:0000256" key="1">
    <source>
        <dbReference type="PROSITE-ProRule" id="PRU00094"/>
    </source>
</evidence>
<gene>
    <name evidence="3" type="ORF">RI543_004789</name>
</gene>
<reference evidence="4" key="1">
    <citation type="submission" date="2023-07" db="EMBL/GenBank/DDBJ databases">
        <title>A draft genome of Kazachstania heterogenica Y-27499.</title>
        <authorList>
            <person name="Donic C."/>
            <person name="Kralova J.S."/>
            <person name="Fidel L."/>
            <person name="Ben-Dor S."/>
            <person name="Jung S."/>
        </authorList>
    </citation>
    <scope>NUCLEOTIDE SEQUENCE [LARGE SCALE GENOMIC DNA]</scope>
    <source>
        <strain evidence="4">Y27499</strain>
    </source>
</reference>